<dbReference type="Gene3D" id="3.40.630.30">
    <property type="match status" value="1"/>
</dbReference>
<name>A0A1H6FB03_9GAMM</name>
<dbReference type="Gene3D" id="3.40.50.150">
    <property type="entry name" value="Vaccinia Virus protein VP39"/>
    <property type="match status" value="1"/>
</dbReference>
<dbReference type="InterPro" id="IPR029063">
    <property type="entry name" value="SAM-dependent_MTases_sf"/>
</dbReference>
<dbReference type="InterPro" id="IPR016181">
    <property type="entry name" value="Acyl_CoA_acyltransferase"/>
</dbReference>
<evidence type="ECO:0000313" key="1">
    <source>
        <dbReference type="EMBL" id="SEH06185.1"/>
    </source>
</evidence>
<dbReference type="SUPFAM" id="SSF55729">
    <property type="entry name" value="Acyl-CoA N-acyltransferases (Nat)"/>
    <property type="match status" value="1"/>
</dbReference>
<protein>
    <submittedName>
        <fullName evidence="1">Uncharacterized protein</fullName>
    </submittedName>
</protein>
<proteinExistence type="predicted"/>
<dbReference type="SUPFAM" id="SSF53335">
    <property type="entry name" value="S-adenosyl-L-methionine-dependent methyltransferases"/>
    <property type="match status" value="1"/>
</dbReference>
<keyword evidence="2" id="KW-1185">Reference proteome</keyword>
<evidence type="ECO:0000313" key="2">
    <source>
        <dbReference type="Proteomes" id="UP000236724"/>
    </source>
</evidence>
<dbReference type="RefSeq" id="WP_103920010.1">
    <property type="nucleotide sequence ID" value="NZ_FMSV02000440.1"/>
</dbReference>
<dbReference type="Proteomes" id="UP000236724">
    <property type="component" value="Unassembled WGS sequence"/>
</dbReference>
<organism evidence="1 2">
    <name type="scientific">Candidatus Venteria ishoeyi</name>
    <dbReference type="NCBI Taxonomy" id="1899563"/>
    <lineage>
        <taxon>Bacteria</taxon>
        <taxon>Pseudomonadati</taxon>
        <taxon>Pseudomonadota</taxon>
        <taxon>Gammaproteobacteria</taxon>
        <taxon>Thiotrichales</taxon>
        <taxon>Thiotrichaceae</taxon>
        <taxon>Venteria</taxon>
    </lineage>
</organism>
<dbReference type="AlphaFoldDB" id="A0A1H6FB03"/>
<dbReference type="OrthoDB" id="8542820at2"/>
<sequence length="497" mass="57727">MSQPSSQFLKFHNWLLTHLPQPSENTIRLLLLGEADPALKKLLAEQACVLDTQVLDDFIKDPVTSPTYDVLLLLNCLINFADISPVFEQAKACLKSDGRLLLVEIVADINHPEPHFSQQTTAEIEHYFAASGFFCRHHLSYPLTVKKQMHCGEYQECWDLRPDIFKVRNYRPGDEYPILDAFQEIFSTQRSKAHWLWKFAQNPFGPPMASLVWKGHHLLAQYAAYPVPFWMQGDSFLTQQVGDIFIDPQYRGIGRGQTSLLGRAFRHYTRVYCEGQIPFFYSFLTGTHLRFGKLFLNYQCVTYVQEWHLPAATIPRLKQAEDRWNWLHGYKITETETVEAWADEVFVQARNAYGSLIARNQQYLTWRYQNHPDQQYHFFVISLHGKALGWWICRVENQILFLGDALFVPGEQALFAARLGLIKAFTRMQKKYGAIQLVVGWFGNNPQWWVEILKNLKFTAQPQSQGLELCVSPFSQEPELKVLQENHYYTQGDSDLF</sequence>
<reference evidence="1 2" key="1">
    <citation type="submission" date="2016-10" db="EMBL/GenBank/DDBJ databases">
        <authorList>
            <person name="de Groot N.N."/>
        </authorList>
    </citation>
    <scope>NUCLEOTIDE SEQUENCE [LARGE SCALE GENOMIC DNA]</scope>
    <source>
        <strain evidence="1">MBHS1</strain>
    </source>
</reference>
<accession>A0A1H6FB03</accession>
<dbReference type="EMBL" id="FMSV02000440">
    <property type="protein sequence ID" value="SEH06185.1"/>
    <property type="molecule type" value="Genomic_DNA"/>
</dbReference>
<gene>
    <name evidence="1" type="ORF">MBHS_02040</name>
</gene>